<dbReference type="AlphaFoldDB" id="A0AAQ3JQS7"/>
<evidence type="ECO:0000256" key="2">
    <source>
        <dbReference type="ARBA" id="ARBA00004141"/>
    </source>
</evidence>
<evidence type="ECO:0000256" key="6">
    <source>
        <dbReference type="ARBA" id="ARBA00022723"/>
    </source>
</evidence>
<feature type="domain" description="RING-type" evidence="15">
    <location>
        <begin position="305"/>
        <end position="346"/>
    </location>
</feature>
<dbReference type="GO" id="GO:0061630">
    <property type="term" value="F:ubiquitin protein ligase activity"/>
    <property type="evidence" value="ECO:0007669"/>
    <property type="project" value="UniProtKB-EC"/>
</dbReference>
<dbReference type="InterPro" id="IPR013083">
    <property type="entry name" value="Znf_RING/FYVE/PHD"/>
</dbReference>
<dbReference type="Pfam" id="PF13639">
    <property type="entry name" value="zf-RING_2"/>
    <property type="match status" value="1"/>
</dbReference>
<dbReference type="GO" id="GO:0000325">
    <property type="term" value="C:plant-type vacuole"/>
    <property type="evidence" value="ECO:0007669"/>
    <property type="project" value="TreeGrafter"/>
</dbReference>
<dbReference type="SMART" id="SM00184">
    <property type="entry name" value="RING"/>
    <property type="match status" value="1"/>
</dbReference>
<evidence type="ECO:0000256" key="12">
    <source>
        <dbReference type="PROSITE-ProRule" id="PRU00175"/>
    </source>
</evidence>
<keyword evidence="4" id="KW-0808">Transferase</keyword>
<dbReference type="SUPFAM" id="SSF57850">
    <property type="entry name" value="RING/U-box"/>
    <property type="match status" value="1"/>
</dbReference>
<evidence type="ECO:0000256" key="10">
    <source>
        <dbReference type="ARBA" id="ARBA00022989"/>
    </source>
</evidence>
<dbReference type="GO" id="GO:0016020">
    <property type="term" value="C:membrane"/>
    <property type="evidence" value="ECO:0007669"/>
    <property type="project" value="UniProtKB-SubCell"/>
</dbReference>
<sequence length="359" mass="40640">MEHSGSLGRSGGGGTTSGRTCRSSAPLLHHHHHHSRSRGRVNWSLPIRLGRATARRLLAPAPPAAVAQDRYALQLEEHHCSWGYSKPVVVVDVVWNSAFVLVSAAVLLSTATERPETPIRAWVFGYALQCLLHVGFVCFEYKRRRRIRERRNRWAAVGEEEDDESRAVKKLESLNSMISLLWWMLGFYWIVVGGQTLLQDAPRLYWLTVVFLAFDVFFAIFCVMLACVIGIALCCCLPCFIAFLHAVADQDGASDTDLSTLPKFRFCQSDQPDKLDLEREHQVSITIRDQDSIIDLFLRPEDSECCICLSKYEDGAELHSLPCSHHFHSDCIVKWLKINATCPLCKQNIFEDEDEAEVH</sequence>
<keyword evidence="6" id="KW-0479">Metal-binding</keyword>
<dbReference type="PANTHER" id="PTHR45977:SF19">
    <property type="entry name" value="RING-TYPE DOMAIN-CONTAINING PROTEIN"/>
    <property type="match status" value="1"/>
</dbReference>
<evidence type="ECO:0000256" key="14">
    <source>
        <dbReference type="SAM" id="Phobius"/>
    </source>
</evidence>
<dbReference type="PANTHER" id="PTHR45977">
    <property type="entry name" value="TARGET OF ERK KINASE MPK-1"/>
    <property type="match status" value="1"/>
</dbReference>
<protein>
    <recommendedName>
        <fullName evidence="3">RING-type E3 ubiquitin transferase</fullName>
        <ecNumber evidence="3">2.3.2.27</ecNumber>
    </recommendedName>
</protein>
<evidence type="ECO:0000259" key="15">
    <source>
        <dbReference type="PROSITE" id="PS50089"/>
    </source>
</evidence>
<reference evidence="16 17" key="1">
    <citation type="submission" date="2023-10" db="EMBL/GenBank/DDBJ databases">
        <title>Chromosome-scale genome assembly provides insights into flower coloration mechanisms of Canna indica.</title>
        <authorList>
            <person name="Li C."/>
        </authorList>
    </citation>
    <scope>NUCLEOTIDE SEQUENCE [LARGE SCALE GENOMIC DNA]</scope>
    <source>
        <tissue evidence="16">Flower</tissue>
    </source>
</reference>
<keyword evidence="11 14" id="KW-0472">Membrane</keyword>
<dbReference type="Proteomes" id="UP001327560">
    <property type="component" value="Chromosome 1"/>
</dbReference>
<feature type="transmembrane region" description="Helical" evidence="14">
    <location>
        <begin position="204"/>
        <end position="237"/>
    </location>
</feature>
<evidence type="ECO:0000313" key="17">
    <source>
        <dbReference type="Proteomes" id="UP001327560"/>
    </source>
</evidence>
<keyword evidence="7 12" id="KW-0863">Zinc-finger</keyword>
<proteinExistence type="predicted"/>
<organism evidence="16 17">
    <name type="scientific">Canna indica</name>
    <name type="common">Indian-shot</name>
    <dbReference type="NCBI Taxonomy" id="4628"/>
    <lineage>
        <taxon>Eukaryota</taxon>
        <taxon>Viridiplantae</taxon>
        <taxon>Streptophyta</taxon>
        <taxon>Embryophyta</taxon>
        <taxon>Tracheophyta</taxon>
        <taxon>Spermatophyta</taxon>
        <taxon>Magnoliopsida</taxon>
        <taxon>Liliopsida</taxon>
        <taxon>Zingiberales</taxon>
        <taxon>Cannaceae</taxon>
        <taxon>Canna</taxon>
    </lineage>
</organism>
<dbReference type="EMBL" id="CP136890">
    <property type="protein sequence ID" value="WOK93628.1"/>
    <property type="molecule type" value="Genomic_DNA"/>
</dbReference>
<keyword evidence="17" id="KW-1185">Reference proteome</keyword>
<gene>
    <name evidence="16" type="ORF">Cni_G02328</name>
</gene>
<evidence type="ECO:0000256" key="13">
    <source>
        <dbReference type="SAM" id="MobiDB-lite"/>
    </source>
</evidence>
<evidence type="ECO:0000256" key="3">
    <source>
        <dbReference type="ARBA" id="ARBA00012483"/>
    </source>
</evidence>
<keyword evidence="10 14" id="KW-1133">Transmembrane helix</keyword>
<evidence type="ECO:0000256" key="8">
    <source>
        <dbReference type="ARBA" id="ARBA00022786"/>
    </source>
</evidence>
<comment type="subcellular location">
    <subcellularLocation>
        <location evidence="2">Membrane</location>
        <topology evidence="2">Multi-pass membrane protein</topology>
    </subcellularLocation>
</comment>
<dbReference type="GO" id="GO:0008270">
    <property type="term" value="F:zinc ion binding"/>
    <property type="evidence" value="ECO:0007669"/>
    <property type="project" value="UniProtKB-KW"/>
</dbReference>
<accession>A0AAQ3JQS7</accession>
<dbReference type="GO" id="GO:0006511">
    <property type="term" value="P:ubiquitin-dependent protein catabolic process"/>
    <property type="evidence" value="ECO:0007669"/>
    <property type="project" value="TreeGrafter"/>
</dbReference>
<evidence type="ECO:0000256" key="11">
    <source>
        <dbReference type="ARBA" id="ARBA00023136"/>
    </source>
</evidence>
<feature type="transmembrane region" description="Helical" evidence="14">
    <location>
        <begin position="180"/>
        <end position="198"/>
    </location>
</feature>
<evidence type="ECO:0000256" key="1">
    <source>
        <dbReference type="ARBA" id="ARBA00000900"/>
    </source>
</evidence>
<feature type="region of interest" description="Disordered" evidence="13">
    <location>
        <begin position="1"/>
        <end position="35"/>
    </location>
</feature>
<dbReference type="GO" id="GO:0016567">
    <property type="term" value="P:protein ubiquitination"/>
    <property type="evidence" value="ECO:0007669"/>
    <property type="project" value="TreeGrafter"/>
</dbReference>
<feature type="transmembrane region" description="Helical" evidence="14">
    <location>
        <begin position="88"/>
        <end position="109"/>
    </location>
</feature>
<comment type="catalytic activity">
    <reaction evidence="1">
        <text>S-ubiquitinyl-[E2 ubiquitin-conjugating enzyme]-L-cysteine + [acceptor protein]-L-lysine = [E2 ubiquitin-conjugating enzyme]-L-cysteine + N(6)-ubiquitinyl-[acceptor protein]-L-lysine.</text>
        <dbReference type="EC" id="2.3.2.27"/>
    </reaction>
</comment>
<dbReference type="Gene3D" id="3.30.40.10">
    <property type="entry name" value="Zinc/RING finger domain, C3HC4 (zinc finger)"/>
    <property type="match status" value="1"/>
</dbReference>
<evidence type="ECO:0000256" key="7">
    <source>
        <dbReference type="ARBA" id="ARBA00022771"/>
    </source>
</evidence>
<evidence type="ECO:0000256" key="4">
    <source>
        <dbReference type="ARBA" id="ARBA00022679"/>
    </source>
</evidence>
<keyword evidence="9" id="KW-0862">Zinc</keyword>
<keyword evidence="5 14" id="KW-0812">Transmembrane</keyword>
<dbReference type="EC" id="2.3.2.27" evidence="3"/>
<feature type="transmembrane region" description="Helical" evidence="14">
    <location>
        <begin position="121"/>
        <end position="141"/>
    </location>
</feature>
<keyword evidence="8" id="KW-0833">Ubl conjugation pathway</keyword>
<name>A0AAQ3JQS7_9LILI</name>
<evidence type="ECO:0000256" key="9">
    <source>
        <dbReference type="ARBA" id="ARBA00022833"/>
    </source>
</evidence>
<dbReference type="PROSITE" id="PS50089">
    <property type="entry name" value="ZF_RING_2"/>
    <property type="match status" value="1"/>
</dbReference>
<dbReference type="InterPro" id="IPR001841">
    <property type="entry name" value="Znf_RING"/>
</dbReference>
<evidence type="ECO:0000313" key="16">
    <source>
        <dbReference type="EMBL" id="WOK93628.1"/>
    </source>
</evidence>
<evidence type="ECO:0000256" key="5">
    <source>
        <dbReference type="ARBA" id="ARBA00022692"/>
    </source>
</evidence>